<evidence type="ECO:0008006" key="4">
    <source>
        <dbReference type="Google" id="ProtNLM"/>
    </source>
</evidence>
<proteinExistence type="predicted"/>
<evidence type="ECO:0000313" key="1">
    <source>
        <dbReference type="EMBL" id="VFJ60239.1"/>
    </source>
</evidence>
<dbReference type="EMBL" id="CAADFL010000299">
    <property type="protein sequence ID" value="VFK13917.1"/>
    <property type="molecule type" value="Genomic_DNA"/>
</dbReference>
<organism evidence="2">
    <name type="scientific">Candidatus Kentrum sp. FM</name>
    <dbReference type="NCBI Taxonomy" id="2126340"/>
    <lineage>
        <taxon>Bacteria</taxon>
        <taxon>Pseudomonadati</taxon>
        <taxon>Pseudomonadota</taxon>
        <taxon>Gammaproteobacteria</taxon>
        <taxon>Candidatus Kentrum</taxon>
    </lineage>
</organism>
<evidence type="ECO:0000313" key="3">
    <source>
        <dbReference type="EMBL" id="VFK13917.1"/>
    </source>
</evidence>
<sequence>MMTILEIEKRIICQLHELPIESAEEVLDFTVSLRQRLQEKSRPPGERITGQKRYTMVELGGTEPDLMVPPRRREESPL</sequence>
<evidence type="ECO:0000313" key="2">
    <source>
        <dbReference type="EMBL" id="VFJ62372.1"/>
    </source>
</evidence>
<accession>A0A450T761</accession>
<gene>
    <name evidence="2" type="ORF">BECKFM1743A_GA0114220_103055</name>
    <name evidence="3" type="ORF">BECKFM1743B_GA0114221_102992</name>
    <name evidence="1" type="ORF">BECKFM1743C_GA0114222_102683</name>
</gene>
<dbReference type="AlphaFoldDB" id="A0A450T761"/>
<name>A0A450T761_9GAMM</name>
<dbReference type="EMBL" id="CAADFA010000268">
    <property type="protein sequence ID" value="VFJ60239.1"/>
    <property type="molecule type" value="Genomic_DNA"/>
</dbReference>
<reference evidence="2" key="1">
    <citation type="submission" date="2019-02" db="EMBL/GenBank/DDBJ databases">
        <authorList>
            <person name="Gruber-Vodicka R. H."/>
            <person name="Seah K. B. B."/>
        </authorList>
    </citation>
    <scope>NUCLEOTIDE SEQUENCE</scope>
    <source>
        <strain evidence="2">BECK_BZ163</strain>
        <strain evidence="3">BECK_BZ164</strain>
        <strain evidence="1">BECK_BZ165</strain>
    </source>
</reference>
<dbReference type="EMBL" id="CAADEZ010000305">
    <property type="protein sequence ID" value="VFJ62372.1"/>
    <property type="molecule type" value="Genomic_DNA"/>
</dbReference>
<protein>
    <recommendedName>
        <fullName evidence="4">DUF2281 domain-containing protein</fullName>
    </recommendedName>
</protein>